<dbReference type="AlphaFoldDB" id="F3ZQK2"/>
<accession>F3ZQK2</accession>
<evidence type="ECO:0000313" key="1">
    <source>
        <dbReference type="EMBL" id="EGJ71797.1"/>
    </source>
</evidence>
<protein>
    <submittedName>
        <fullName evidence="1">Uncharacterized protein</fullName>
    </submittedName>
</protein>
<organism evidence="1 2">
    <name type="scientific">Bacteroides coprosuis DSM 18011</name>
    <dbReference type="NCBI Taxonomy" id="679937"/>
    <lineage>
        <taxon>Bacteria</taxon>
        <taxon>Pseudomonadati</taxon>
        <taxon>Bacteroidota</taxon>
        <taxon>Bacteroidia</taxon>
        <taxon>Bacteroidales</taxon>
        <taxon>Bacteroidaceae</taxon>
        <taxon>Bacteroides</taxon>
    </lineage>
</organism>
<proteinExistence type="predicted"/>
<sequence length="108" mass="13104">MEDIEIPILSRSSAEDFEQFIKFWSNLYDYPNMEDYNLNIKYAQGEKYKEDNIWKLYRWRGRYSKSESKELTVKDKIIDRIDEINKLKSQKDIDLDQFFGHCITKCVS</sequence>
<dbReference type="HOGENOM" id="CLU_2191685_0_0_10"/>
<dbReference type="EMBL" id="CM001167">
    <property type="protein sequence ID" value="EGJ71797.1"/>
    <property type="molecule type" value="Genomic_DNA"/>
</dbReference>
<keyword evidence="2" id="KW-1185">Reference proteome</keyword>
<name>F3ZQK2_9BACE</name>
<reference evidence="1 2" key="1">
    <citation type="journal article" date="2011" name="Stand. Genomic Sci.">
        <title>Non-contiguous finished genome sequence of Bacteroides coprosuis type strain (PC139).</title>
        <authorList>
            <person name="Land M."/>
            <person name="Held B."/>
            <person name="Gronow S."/>
            <person name="Abt B."/>
            <person name="Lucas S."/>
            <person name="Del Rio T.G."/>
            <person name="Nolan M."/>
            <person name="Tice H."/>
            <person name="Cheng J.F."/>
            <person name="Pitluck S."/>
            <person name="Liolios K."/>
            <person name="Pagani I."/>
            <person name="Ivanova N."/>
            <person name="Mavromatis K."/>
            <person name="Mikhailova N."/>
            <person name="Pati A."/>
            <person name="Tapia R."/>
            <person name="Han C."/>
            <person name="Goodwin L."/>
            <person name="Chen A."/>
            <person name="Palaniappan K."/>
            <person name="Hauser L."/>
            <person name="Brambilla E.M."/>
            <person name="Rohde M."/>
            <person name="Goker M."/>
            <person name="Detter J.C."/>
            <person name="Woyke T."/>
            <person name="Bristow J."/>
            <person name="Eisen J.A."/>
            <person name="Markowitz V."/>
            <person name="Hugenholtz P."/>
            <person name="Kyrpides N.C."/>
            <person name="Klenk H.P."/>
            <person name="Lapidus A."/>
        </authorList>
    </citation>
    <scope>NUCLEOTIDE SEQUENCE</scope>
    <source>
        <strain evidence="1 2">DSM 18011</strain>
    </source>
</reference>
<gene>
    <name evidence="1" type="ORF">Bcop_1605</name>
</gene>
<dbReference type="Proteomes" id="UP000018439">
    <property type="component" value="Chromosome"/>
</dbReference>
<evidence type="ECO:0000313" key="2">
    <source>
        <dbReference type="Proteomes" id="UP000018439"/>
    </source>
</evidence>